<protein>
    <recommendedName>
        <fullName evidence="12">2',5'-phosphodiesterase 12</fullName>
    </recommendedName>
    <alternativeName>
        <fullName evidence="13">Mitochondrial deadenylase</fullName>
    </alternativeName>
</protein>
<dbReference type="GO" id="GO:0005759">
    <property type="term" value="C:mitochondrial matrix"/>
    <property type="evidence" value="ECO:0007669"/>
    <property type="project" value="UniProtKB-SubCell"/>
</dbReference>
<keyword evidence="9" id="KW-0460">Magnesium</keyword>
<name>A0ABD3UZU0_SINWO</name>
<dbReference type="AlphaFoldDB" id="A0ABD3UZU0"/>
<evidence type="ECO:0000256" key="12">
    <source>
        <dbReference type="ARBA" id="ARBA00072755"/>
    </source>
</evidence>
<keyword evidence="6" id="KW-0479">Metal-binding</keyword>
<feature type="region of interest" description="Disordered" evidence="14">
    <location>
        <begin position="183"/>
        <end position="204"/>
    </location>
</feature>
<comment type="caution">
    <text evidence="17">The sequence shown here is derived from an EMBL/GenBank/DDBJ whole genome shotgun (WGS) entry which is preliminary data.</text>
</comment>
<dbReference type="Gene3D" id="3.60.10.10">
    <property type="entry name" value="Endonuclease/exonuclease/phosphatase"/>
    <property type="match status" value="1"/>
</dbReference>
<dbReference type="EMBL" id="JBJQND010000014">
    <property type="protein sequence ID" value="KAL3854954.1"/>
    <property type="molecule type" value="Genomic_DNA"/>
</dbReference>
<evidence type="ECO:0000256" key="7">
    <source>
        <dbReference type="ARBA" id="ARBA00022801"/>
    </source>
</evidence>
<feature type="domain" description="2',5'-phosphodiesterase 12-like N-terminal" evidence="16">
    <location>
        <begin position="141"/>
        <end position="252"/>
    </location>
</feature>
<keyword evidence="5" id="KW-0540">Nuclease</keyword>
<dbReference type="InterPro" id="IPR050410">
    <property type="entry name" value="CCR4/nocturin_mRNA_transcr"/>
</dbReference>
<keyword evidence="8" id="KW-0269">Exonuclease</keyword>
<keyword evidence="3" id="KW-0597">Phosphoprotein</keyword>
<comment type="cofactor">
    <cofactor evidence="1">
        <name>Mg(2+)</name>
        <dbReference type="ChEBI" id="CHEBI:18420"/>
    </cofactor>
</comment>
<comment type="subcellular location">
    <subcellularLocation>
        <location evidence="2">Mitochondrion matrix</location>
    </subcellularLocation>
</comment>
<dbReference type="PANTHER" id="PTHR12121">
    <property type="entry name" value="CARBON CATABOLITE REPRESSOR PROTEIN 4"/>
    <property type="match status" value="1"/>
</dbReference>
<reference evidence="17 18" key="1">
    <citation type="submission" date="2024-11" db="EMBL/GenBank/DDBJ databases">
        <title>Chromosome-level genome assembly of the freshwater bivalve Anodonta woodiana.</title>
        <authorList>
            <person name="Chen X."/>
        </authorList>
    </citation>
    <scope>NUCLEOTIDE SEQUENCE [LARGE SCALE GENOMIC DNA]</scope>
    <source>
        <strain evidence="17">MN2024</strain>
        <tissue evidence="17">Gills</tissue>
    </source>
</reference>
<dbReference type="PANTHER" id="PTHR12121:SF37">
    <property type="entry name" value="2',5'-PHOSPHODIESTERASE 12"/>
    <property type="match status" value="1"/>
</dbReference>
<evidence type="ECO:0000256" key="14">
    <source>
        <dbReference type="SAM" id="MobiDB-lite"/>
    </source>
</evidence>
<keyword evidence="7" id="KW-0378">Hydrolase</keyword>
<evidence type="ECO:0000313" key="18">
    <source>
        <dbReference type="Proteomes" id="UP001634394"/>
    </source>
</evidence>
<evidence type="ECO:0000259" key="15">
    <source>
        <dbReference type="Pfam" id="PF03372"/>
    </source>
</evidence>
<feature type="domain" description="Endonuclease/exonuclease/phosphatase" evidence="15">
    <location>
        <begin position="281"/>
        <end position="591"/>
    </location>
</feature>
<evidence type="ECO:0000256" key="3">
    <source>
        <dbReference type="ARBA" id="ARBA00022553"/>
    </source>
</evidence>
<evidence type="ECO:0000256" key="13">
    <source>
        <dbReference type="ARBA" id="ARBA00083541"/>
    </source>
</evidence>
<keyword evidence="11" id="KW-0496">Mitochondrion</keyword>
<evidence type="ECO:0000259" key="16">
    <source>
        <dbReference type="Pfam" id="PF21171"/>
    </source>
</evidence>
<dbReference type="Pfam" id="PF03372">
    <property type="entry name" value="Exo_endo_phos"/>
    <property type="match status" value="1"/>
</dbReference>
<evidence type="ECO:0000256" key="2">
    <source>
        <dbReference type="ARBA" id="ARBA00004305"/>
    </source>
</evidence>
<dbReference type="Pfam" id="PF21171">
    <property type="entry name" value="PDE12-like_N"/>
    <property type="match status" value="1"/>
</dbReference>
<dbReference type="FunFam" id="3.60.10.10:FF:000018">
    <property type="entry name" value="2',5'-phosphodiesterase 12"/>
    <property type="match status" value="1"/>
</dbReference>
<proteinExistence type="predicted"/>
<dbReference type="InterPro" id="IPR036691">
    <property type="entry name" value="Endo/exonu/phosph_ase_sf"/>
</dbReference>
<dbReference type="GO" id="GO:0046872">
    <property type="term" value="F:metal ion binding"/>
    <property type="evidence" value="ECO:0007669"/>
    <property type="project" value="UniProtKB-KW"/>
</dbReference>
<keyword evidence="18" id="KW-1185">Reference proteome</keyword>
<evidence type="ECO:0000256" key="6">
    <source>
        <dbReference type="ARBA" id="ARBA00022723"/>
    </source>
</evidence>
<evidence type="ECO:0000256" key="10">
    <source>
        <dbReference type="ARBA" id="ARBA00022946"/>
    </source>
</evidence>
<dbReference type="InterPro" id="IPR005135">
    <property type="entry name" value="Endo/exonuclease/phosphatase"/>
</dbReference>
<evidence type="ECO:0000256" key="4">
    <source>
        <dbReference type="ARBA" id="ARBA00022664"/>
    </source>
</evidence>
<feature type="region of interest" description="Disordered" evidence="14">
    <location>
        <begin position="78"/>
        <end position="97"/>
    </location>
</feature>
<dbReference type="SUPFAM" id="SSF56219">
    <property type="entry name" value="DNase I-like"/>
    <property type="match status" value="1"/>
</dbReference>
<dbReference type="GO" id="GO:0006397">
    <property type="term" value="P:mRNA processing"/>
    <property type="evidence" value="ECO:0007669"/>
    <property type="project" value="UniProtKB-KW"/>
</dbReference>
<evidence type="ECO:0000256" key="11">
    <source>
        <dbReference type="ARBA" id="ARBA00023128"/>
    </source>
</evidence>
<organism evidence="17 18">
    <name type="scientific">Sinanodonta woodiana</name>
    <name type="common">Chinese pond mussel</name>
    <name type="synonym">Anodonta woodiana</name>
    <dbReference type="NCBI Taxonomy" id="1069815"/>
    <lineage>
        <taxon>Eukaryota</taxon>
        <taxon>Metazoa</taxon>
        <taxon>Spiralia</taxon>
        <taxon>Lophotrochozoa</taxon>
        <taxon>Mollusca</taxon>
        <taxon>Bivalvia</taxon>
        <taxon>Autobranchia</taxon>
        <taxon>Heteroconchia</taxon>
        <taxon>Palaeoheterodonta</taxon>
        <taxon>Unionida</taxon>
        <taxon>Unionoidea</taxon>
        <taxon>Unionidae</taxon>
        <taxon>Unioninae</taxon>
        <taxon>Sinanodonta</taxon>
    </lineage>
</organism>
<evidence type="ECO:0000256" key="8">
    <source>
        <dbReference type="ARBA" id="ARBA00022839"/>
    </source>
</evidence>
<dbReference type="InterPro" id="IPR048821">
    <property type="entry name" value="PDE12-like_N"/>
</dbReference>
<evidence type="ECO:0000256" key="9">
    <source>
        <dbReference type="ARBA" id="ARBA00022842"/>
    </source>
</evidence>
<evidence type="ECO:0000313" key="17">
    <source>
        <dbReference type="EMBL" id="KAL3854954.1"/>
    </source>
</evidence>
<sequence>MTFSRQLIFFRASIFVRQVRQMAKLSVRCVPEDDKIQISFEYSHNGGTARIYNSERLKIEELGKTLARIEANIRKVVEKKKKKHKPNSDQHSTEPENGEELVLGLYHSLQKVGDEIPVKDAFTDGAVFKICSTEFVVECNPPTVMSIDLPKSIMAGFPTMPKVQYEFTNLADCTFSWSRMKKASTSGKGGSKNNAEKKKGADSSSDSIEVANTLMYTPPTSDIGYHLKFSVTPCQGEISRNDRRLEEISKVEVTAGPGPCPFETRHLYTSSLTEQGIFRVVTYNILADLYANQDYSRDVLYSFCPPYALELGYRLQLLLKEIAGYNSDILCLQEVDRKVFTGDLLPSLALFGLDGYYKEKGGPVAEGCAIFFRTSKFRCIGQHDIILKDKLETDPSCADLLEKTYLNPLLKEILETRTSALQVLAFESVDCAGHRLIVANTHLYFHPDASHIRLIQGIVALRHVQEVLDMYRQKDKESKVCLVFCGDFNTSPNGSMYEYFTTKQINEDHIDWQNAPEGQRVPNVNVRHNLDLATACGNVPYTNFAKNFYAMLDHIFYDLSTLEVERVIPQPEHEEVIQHTALPSVVFPSDHIAQICELKWKS</sequence>
<keyword evidence="4" id="KW-0507">mRNA processing</keyword>
<keyword evidence="10" id="KW-0809">Transit peptide</keyword>
<gene>
    <name evidence="17" type="ORF">ACJMK2_014189</name>
</gene>
<evidence type="ECO:0000256" key="5">
    <source>
        <dbReference type="ARBA" id="ARBA00022722"/>
    </source>
</evidence>
<accession>A0ABD3UZU0</accession>
<evidence type="ECO:0000256" key="1">
    <source>
        <dbReference type="ARBA" id="ARBA00001946"/>
    </source>
</evidence>
<dbReference type="Proteomes" id="UP001634394">
    <property type="component" value="Unassembled WGS sequence"/>
</dbReference>
<dbReference type="GO" id="GO:0004535">
    <property type="term" value="F:poly(A)-specific ribonuclease activity"/>
    <property type="evidence" value="ECO:0007669"/>
    <property type="project" value="UniProtKB-ARBA"/>
</dbReference>